<name>A0A0G2AL79_9BACT</name>
<sequence length="102" mass="12260">MTREDEMGDTMLNFYGGDDRVYNQSFFKQFPKDTARGYASEVTIVVKDIDELYQEVSEKLKKYIVREIAEKKDHGHVWRDFRMVDPFGFYLRFTEILDWGQK</sequence>
<dbReference type="SUPFAM" id="SSF54593">
    <property type="entry name" value="Glyoxalase/Bleomycin resistance protein/Dihydroxybiphenyl dioxygenase"/>
    <property type="match status" value="1"/>
</dbReference>
<evidence type="ECO:0008006" key="3">
    <source>
        <dbReference type="Google" id="ProtNLM"/>
    </source>
</evidence>
<organism evidence="1 2">
    <name type="scientific">Candidatus Magasanikbacteria bacterium GW2011_GWA2_56_11</name>
    <dbReference type="NCBI Taxonomy" id="1619044"/>
    <lineage>
        <taxon>Bacteria</taxon>
        <taxon>Candidatus Magasanikiibacteriota</taxon>
    </lineage>
</organism>
<evidence type="ECO:0000313" key="2">
    <source>
        <dbReference type="Proteomes" id="UP000033870"/>
    </source>
</evidence>
<evidence type="ECO:0000313" key="1">
    <source>
        <dbReference type="EMBL" id="KKW42042.1"/>
    </source>
</evidence>
<dbReference type="EMBL" id="LCRX01000011">
    <property type="protein sequence ID" value="KKW42042.1"/>
    <property type="molecule type" value="Genomic_DNA"/>
</dbReference>
<proteinExistence type="predicted"/>
<protein>
    <recommendedName>
        <fullName evidence="3">VOC domain-containing protein</fullName>
    </recommendedName>
</protein>
<comment type="caution">
    <text evidence="1">The sequence shown here is derived from an EMBL/GenBank/DDBJ whole genome shotgun (WGS) entry which is preliminary data.</text>
</comment>
<dbReference type="InterPro" id="IPR029068">
    <property type="entry name" value="Glyas_Bleomycin-R_OHBP_Dase"/>
</dbReference>
<dbReference type="Gene3D" id="3.10.180.10">
    <property type="entry name" value="2,3-Dihydroxybiphenyl 1,2-Dioxygenase, domain 1"/>
    <property type="match status" value="1"/>
</dbReference>
<dbReference type="Proteomes" id="UP000033870">
    <property type="component" value="Unassembled WGS sequence"/>
</dbReference>
<accession>A0A0G2AL79</accession>
<gene>
    <name evidence="1" type="ORF">UY92_C0011G0064</name>
</gene>
<dbReference type="AlphaFoldDB" id="A0A0G2AL79"/>
<reference evidence="1 2" key="1">
    <citation type="journal article" date="2015" name="Nature">
        <title>rRNA introns, odd ribosomes, and small enigmatic genomes across a large radiation of phyla.</title>
        <authorList>
            <person name="Brown C.T."/>
            <person name="Hug L.A."/>
            <person name="Thomas B.C."/>
            <person name="Sharon I."/>
            <person name="Castelle C.J."/>
            <person name="Singh A."/>
            <person name="Wilkins M.J."/>
            <person name="Williams K.H."/>
            <person name="Banfield J.F."/>
        </authorList>
    </citation>
    <scope>NUCLEOTIDE SEQUENCE [LARGE SCALE GENOMIC DNA]</scope>
</reference>